<dbReference type="KEGG" id="fvr:FVEG_17482"/>
<dbReference type="VEuPathDB" id="FungiDB:FVEG_17482"/>
<dbReference type="Proteomes" id="UP000009096">
    <property type="component" value="Chromosome 6"/>
</dbReference>
<proteinExistence type="predicted"/>
<sequence length="127" mass="14546">MIAPEMHERIFYCPVQDQTLLCQSLDKIRAHVYENLEQFEATKGNMTTIALFRYGLSNHSPNTITIYISVNCSSDETKWESVTASIELNIGLVNPAWKRARVSIEQNVGMQSAFTIHQPNPKFRLTR</sequence>
<dbReference type="EMBL" id="CM000583">
    <property type="protein sequence ID" value="EWG55256.1"/>
    <property type="molecule type" value="Genomic_DNA"/>
</dbReference>
<protein>
    <submittedName>
        <fullName evidence="1">Uncharacterized protein</fullName>
    </submittedName>
</protein>
<gene>
    <name evidence="1" type="ORF">FVEG_17482</name>
</gene>
<accession>W7MVJ0</accession>
<organism evidence="1 2">
    <name type="scientific">Gibberella moniliformis (strain M3125 / FGSC 7600)</name>
    <name type="common">Maize ear and stalk rot fungus</name>
    <name type="synonym">Fusarium verticillioides</name>
    <dbReference type="NCBI Taxonomy" id="334819"/>
    <lineage>
        <taxon>Eukaryota</taxon>
        <taxon>Fungi</taxon>
        <taxon>Dikarya</taxon>
        <taxon>Ascomycota</taxon>
        <taxon>Pezizomycotina</taxon>
        <taxon>Sordariomycetes</taxon>
        <taxon>Hypocreomycetidae</taxon>
        <taxon>Hypocreales</taxon>
        <taxon>Nectriaceae</taxon>
        <taxon>Fusarium</taxon>
        <taxon>Fusarium fujikuroi species complex</taxon>
    </lineage>
</organism>
<keyword evidence="2" id="KW-1185">Reference proteome</keyword>
<evidence type="ECO:0000313" key="1">
    <source>
        <dbReference type="EMBL" id="EWG55256.1"/>
    </source>
</evidence>
<name>W7MVJ0_GIBM7</name>
<evidence type="ECO:0000313" key="2">
    <source>
        <dbReference type="Proteomes" id="UP000009096"/>
    </source>
</evidence>
<dbReference type="GeneID" id="30074358"/>
<dbReference type="AlphaFoldDB" id="W7MVJ0"/>
<reference evidence="1 2" key="1">
    <citation type="journal article" date="2010" name="Nature">
        <title>Comparative genomics reveals mobile pathogenicity chromosomes in Fusarium.</title>
        <authorList>
            <person name="Ma L.J."/>
            <person name="van der Does H.C."/>
            <person name="Borkovich K.A."/>
            <person name="Coleman J.J."/>
            <person name="Daboussi M.J."/>
            <person name="Di Pietro A."/>
            <person name="Dufresne M."/>
            <person name="Freitag M."/>
            <person name="Grabherr M."/>
            <person name="Henrissat B."/>
            <person name="Houterman P.M."/>
            <person name="Kang S."/>
            <person name="Shim W.B."/>
            <person name="Woloshuk C."/>
            <person name="Xie X."/>
            <person name="Xu J.R."/>
            <person name="Antoniw J."/>
            <person name="Baker S.E."/>
            <person name="Bluhm B.H."/>
            <person name="Breakspear A."/>
            <person name="Brown D.W."/>
            <person name="Butchko R.A."/>
            <person name="Chapman S."/>
            <person name="Coulson R."/>
            <person name="Coutinho P.M."/>
            <person name="Danchin E.G."/>
            <person name="Diener A."/>
            <person name="Gale L.R."/>
            <person name="Gardiner D.M."/>
            <person name="Goff S."/>
            <person name="Hammond-Kosack K.E."/>
            <person name="Hilburn K."/>
            <person name="Hua-Van A."/>
            <person name="Jonkers W."/>
            <person name="Kazan K."/>
            <person name="Kodira C.D."/>
            <person name="Koehrsen M."/>
            <person name="Kumar L."/>
            <person name="Lee Y.H."/>
            <person name="Li L."/>
            <person name="Manners J.M."/>
            <person name="Miranda-Saavedra D."/>
            <person name="Mukherjee M."/>
            <person name="Park G."/>
            <person name="Park J."/>
            <person name="Park S.Y."/>
            <person name="Proctor R.H."/>
            <person name="Regev A."/>
            <person name="Ruiz-Roldan M.C."/>
            <person name="Sain D."/>
            <person name="Sakthikumar S."/>
            <person name="Sykes S."/>
            <person name="Schwartz D.C."/>
            <person name="Turgeon B.G."/>
            <person name="Wapinski I."/>
            <person name="Yoder O."/>
            <person name="Young S."/>
            <person name="Zeng Q."/>
            <person name="Zhou S."/>
            <person name="Galagan J."/>
            <person name="Cuomo C.A."/>
            <person name="Kistler H.C."/>
            <person name="Rep M."/>
        </authorList>
    </citation>
    <scope>NUCLEOTIDE SEQUENCE [LARGE SCALE GENOMIC DNA]</scope>
    <source>
        <strain evidence="2">M3125 / FGSC 7600</strain>
    </source>
</reference>
<dbReference type="RefSeq" id="XP_018761447.1">
    <property type="nucleotide sequence ID" value="XM_018906735.1"/>
</dbReference>
<dbReference type="EMBL" id="DS022263">
    <property type="protein sequence ID" value="EWG55256.1"/>
    <property type="molecule type" value="Genomic_DNA"/>
</dbReference>